<feature type="compositionally biased region" description="Basic residues" evidence="6">
    <location>
        <begin position="38"/>
        <end position="50"/>
    </location>
</feature>
<feature type="compositionally biased region" description="Polar residues" evidence="6">
    <location>
        <begin position="111"/>
        <end position="134"/>
    </location>
</feature>
<evidence type="ECO:0000256" key="1">
    <source>
        <dbReference type="ARBA" id="ARBA00004123"/>
    </source>
</evidence>
<name>A0ABQ9DUB5_9PASS</name>
<dbReference type="Pfam" id="PF15511">
    <property type="entry name" value="CENP-T_C"/>
    <property type="match status" value="1"/>
</dbReference>
<gene>
    <name evidence="8" type="primary">CENPT</name>
    <name evidence="8" type="ORF">WISP_16181</name>
</gene>
<feature type="domain" description="CENP-T/Histone H4 histone fold" evidence="7">
    <location>
        <begin position="407"/>
        <end position="495"/>
    </location>
</feature>
<comment type="caution">
    <text evidence="8">The sequence shown here is derived from an EMBL/GenBank/DDBJ whole genome shotgun (WGS) entry which is preliminary data.</text>
</comment>
<evidence type="ECO:0000256" key="3">
    <source>
        <dbReference type="ARBA" id="ARBA00010137"/>
    </source>
</evidence>
<dbReference type="EMBL" id="WHWB01032219">
    <property type="protein sequence ID" value="KAJ7426418.1"/>
    <property type="molecule type" value="Genomic_DNA"/>
</dbReference>
<feature type="compositionally biased region" description="Basic and acidic residues" evidence="6">
    <location>
        <begin position="157"/>
        <end position="176"/>
    </location>
</feature>
<sequence length="506" mass="57077">MAEGSARGRPGLRSGRTRTAATPAAAQTSSNAENNSNSRRRRSSLVKRRWNMLPDPDDDTPRVVLKRVIHTPQNCLVDSQSTSGIRTTIMTSDVEIVLNNTELFVQPQLHEQSQNKLSTPDLQLLDSKSSAQRSKNSDAAEERTRPEVSGVGTSEGRTQRHSDNPSLDSEHGDRTTHVSPETPANQQEDQQDLSQQSNPMEQVSVHEEEEVVGSEYCGLGLGLKQVLLEVTEWLRMSLREVVSHIIEDLEISDAEEEMINALNGVELEELNGEELEIDRGVGAKSLDRHSDPLSSPEKSGINPLEEADEEDVLEDQAIMLELDDPEQEPAEDETEHSVSQVKNFKSEVRQCRLDLEETVMSSSQQRRGNCHWFSRMTESPLQLLQPKPVPKRSRTYQRKPCEPQVARSLIKEIFSHFVKMPVTRDAFTIVEKCSQRYFKQLSSDLEAYSNHAGRKTVEMADLELLMRRQGLVTDKMPLRVLIERYLPLEYRKLLIPLAVSGNKVTP</sequence>
<evidence type="ECO:0000259" key="7">
    <source>
        <dbReference type="Pfam" id="PF15511"/>
    </source>
</evidence>
<proteinExistence type="inferred from homology"/>
<protein>
    <submittedName>
        <fullName evidence="8">Centromere protein T</fullName>
    </submittedName>
</protein>
<feature type="compositionally biased region" description="Low complexity" evidence="6">
    <location>
        <begin position="13"/>
        <end position="37"/>
    </location>
</feature>
<evidence type="ECO:0000256" key="4">
    <source>
        <dbReference type="ARBA" id="ARBA00022454"/>
    </source>
</evidence>
<evidence type="ECO:0000256" key="5">
    <source>
        <dbReference type="ARBA" id="ARBA00023242"/>
    </source>
</evidence>
<comment type="subcellular location">
    <subcellularLocation>
        <location evidence="2">Chromosome</location>
    </subcellularLocation>
    <subcellularLocation>
        <location evidence="1">Nucleus</location>
    </subcellularLocation>
</comment>
<evidence type="ECO:0000256" key="2">
    <source>
        <dbReference type="ARBA" id="ARBA00004286"/>
    </source>
</evidence>
<evidence type="ECO:0000313" key="8">
    <source>
        <dbReference type="EMBL" id="KAJ7426418.1"/>
    </source>
</evidence>
<dbReference type="CDD" id="cd22920">
    <property type="entry name" value="HFD_CENP-T"/>
    <property type="match status" value="1"/>
</dbReference>
<feature type="region of interest" description="Disordered" evidence="6">
    <location>
        <begin position="111"/>
        <end position="209"/>
    </location>
</feature>
<keyword evidence="5" id="KW-0539">Nucleus</keyword>
<dbReference type="Gene3D" id="1.10.20.10">
    <property type="entry name" value="Histone, subunit A"/>
    <property type="match status" value="1"/>
</dbReference>
<evidence type="ECO:0000256" key="6">
    <source>
        <dbReference type="SAM" id="MobiDB-lite"/>
    </source>
</evidence>
<dbReference type="InterPro" id="IPR009072">
    <property type="entry name" value="Histone-fold"/>
</dbReference>
<evidence type="ECO:0000313" key="9">
    <source>
        <dbReference type="Proteomes" id="UP001145742"/>
    </source>
</evidence>
<dbReference type="SUPFAM" id="SSF47113">
    <property type="entry name" value="Histone-fold"/>
    <property type="match status" value="1"/>
</dbReference>
<keyword evidence="4" id="KW-0158">Chromosome</keyword>
<dbReference type="Proteomes" id="UP001145742">
    <property type="component" value="Unassembled WGS sequence"/>
</dbReference>
<dbReference type="PANTHER" id="PTHR46904">
    <property type="entry name" value="CENTROMERE PROTEIN T"/>
    <property type="match status" value="1"/>
</dbReference>
<keyword evidence="9" id="KW-1185">Reference proteome</keyword>
<reference evidence="8" key="1">
    <citation type="submission" date="2019-10" db="EMBL/GenBank/DDBJ databases">
        <authorList>
            <person name="Soares A.E.R."/>
            <person name="Aleixo A."/>
            <person name="Schneider P."/>
            <person name="Miyaki C.Y."/>
            <person name="Schneider M.P."/>
            <person name="Mello C."/>
            <person name="Vasconcelos A.T.R."/>
        </authorList>
    </citation>
    <scope>NUCLEOTIDE SEQUENCE</scope>
    <source>
        <tissue evidence="8">Muscle</tissue>
    </source>
</reference>
<dbReference type="InterPro" id="IPR035425">
    <property type="entry name" value="CENP-T/H4_C"/>
</dbReference>
<accession>A0ABQ9DUB5</accession>
<organism evidence="8 9">
    <name type="scientific">Willisornis vidua</name>
    <name type="common">Xingu scale-backed antbird</name>
    <dbReference type="NCBI Taxonomy" id="1566151"/>
    <lineage>
        <taxon>Eukaryota</taxon>
        <taxon>Metazoa</taxon>
        <taxon>Chordata</taxon>
        <taxon>Craniata</taxon>
        <taxon>Vertebrata</taxon>
        <taxon>Euteleostomi</taxon>
        <taxon>Archelosauria</taxon>
        <taxon>Archosauria</taxon>
        <taxon>Dinosauria</taxon>
        <taxon>Saurischia</taxon>
        <taxon>Theropoda</taxon>
        <taxon>Coelurosauria</taxon>
        <taxon>Aves</taxon>
        <taxon>Neognathae</taxon>
        <taxon>Neoaves</taxon>
        <taxon>Telluraves</taxon>
        <taxon>Australaves</taxon>
        <taxon>Passeriformes</taxon>
        <taxon>Thamnophilidae</taxon>
        <taxon>Willisornis</taxon>
    </lineage>
</organism>
<comment type="similarity">
    <text evidence="3">Belongs to the CENP-T/CNN1 family.</text>
</comment>
<dbReference type="InterPro" id="IPR028255">
    <property type="entry name" value="CENP-T"/>
</dbReference>
<feature type="compositionally biased region" description="Basic and acidic residues" evidence="6">
    <location>
        <begin position="135"/>
        <end position="146"/>
    </location>
</feature>
<feature type="region of interest" description="Disordered" evidence="6">
    <location>
        <begin position="1"/>
        <end position="60"/>
    </location>
</feature>
<feature type="compositionally biased region" description="Low complexity" evidence="6">
    <location>
        <begin position="186"/>
        <end position="203"/>
    </location>
</feature>
<dbReference type="PANTHER" id="PTHR46904:SF1">
    <property type="entry name" value="CENTROMERE PROTEIN T"/>
    <property type="match status" value="1"/>
</dbReference>
<feature type="region of interest" description="Disordered" evidence="6">
    <location>
        <begin position="284"/>
        <end position="309"/>
    </location>
</feature>